<dbReference type="OrthoDB" id="2745134at2759"/>
<protein>
    <recommendedName>
        <fullName evidence="3">DUF6533 domain-containing protein</fullName>
    </recommendedName>
</protein>
<gene>
    <name evidence="4" type="ORF">DFH94DRAFT_465771</name>
</gene>
<feature type="region of interest" description="Disordered" evidence="1">
    <location>
        <begin position="289"/>
        <end position="309"/>
    </location>
</feature>
<evidence type="ECO:0000313" key="5">
    <source>
        <dbReference type="Proteomes" id="UP000759537"/>
    </source>
</evidence>
<reference evidence="4" key="2">
    <citation type="journal article" date="2020" name="Nat. Commun.">
        <title>Large-scale genome sequencing of mycorrhizal fungi provides insights into the early evolution of symbiotic traits.</title>
        <authorList>
            <person name="Miyauchi S."/>
            <person name="Kiss E."/>
            <person name="Kuo A."/>
            <person name="Drula E."/>
            <person name="Kohler A."/>
            <person name="Sanchez-Garcia M."/>
            <person name="Morin E."/>
            <person name="Andreopoulos B."/>
            <person name="Barry K.W."/>
            <person name="Bonito G."/>
            <person name="Buee M."/>
            <person name="Carver A."/>
            <person name="Chen C."/>
            <person name="Cichocki N."/>
            <person name="Clum A."/>
            <person name="Culley D."/>
            <person name="Crous P.W."/>
            <person name="Fauchery L."/>
            <person name="Girlanda M."/>
            <person name="Hayes R.D."/>
            <person name="Keri Z."/>
            <person name="LaButti K."/>
            <person name="Lipzen A."/>
            <person name="Lombard V."/>
            <person name="Magnuson J."/>
            <person name="Maillard F."/>
            <person name="Murat C."/>
            <person name="Nolan M."/>
            <person name="Ohm R.A."/>
            <person name="Pangilinan J."/>
            <person name="Pereira M.F."/>
            <person name="Perotto S."/>
            <person name="Peter M."/>
            <person name="Pfister S."/>
            <person name="Riley R."/>
            <person name="Sitrit Y."/>
            <person name="Stielow J.B."/>
            <person name="Szollosi G."/>
            <person name="Zifcakova L."/>
            <person name="Stursova M."/>
            <person name="Spatafora J.W."/>
            <person name="Tedersoo L."/>
            <person name="Vaario L.M."/>
            <person name="Yamada A."/>
            <person name="Yan M."/>
            <person name="Wang P."/>
            <person name="Xu J."/>
            <person name="Bruns T."/>
            <person name="Baldrian P."/>
            <person name="Vilgalys R."/>
            <person name="Dunand C."/>
            <person name="Henrissat B."/>
            <person name="Grigoriev I.V."/>
            <person name="Hibbett D."/>
            <person name="Nagy L.G."/>
            <person name="Martin F.M."/>
        </authorList>
    </citation>
    <scope>NUCLEOTIDE SEQUENCE</scope>
    <source>
        <strain evidence="4">Prilba</strain>
    </source>
</reference>
<sequence>MSLSPSTLSPLLLDLKQIQIGKYFFLGAYTMLLYDHLLTLPSEVHTVWKKKKTFPLFLFILVRYYALLAVSVVAFGYFSTAMNRSRCGHWMLFLPLGITMPLTIFPGMLMLIRVYALYNRSKIVLYGLSTWLLSQTIAGLWQYTVRGGRPAPLPLDNYEYHFCIYYPPKSIGHLSTMYVSWELGYDTLVFFLTVARTVYMHWRHQGVTSTTGGKPGLISNLVRDGAFYFGCIFSMHLMWVIMILHAPTGLRAIASIPSACVNTVMVCRITLNLRTTVYGPTAFERTNNSFPLSDLRNPRSGRSEQTVDSTLTRDLQVHIRKDYDQSKDYDHFVEFSSGAPGPAHQRAGKV</sequence>
<feature type="domain" description="DUF6533" evidence="3">
    <location>
        <begin position="23"/>
        <end position="68"/>
    </location>
</feature>
<proteinExistence type="predicted"/>
<reference evidence="4" key="1">
    <citation type="submission" date="2019-10" db="EMBL/GenBank/DDBJ databases">
        <authorList>
            <consortium name="DOE Joint Genome Institute"/>
            <person name="Kuo A."/>
            <person name="Miyauchi S."/>
            <person name="Kiss E."/>
            <person name="Drula E."/>
            <person name="Kohler A."/>
            <person name="Sanchez-Garcia M."/>
            <person name="Andreopoulos B."/>
            <person name="Barry K.W."/>
            <person name="Bonito G."/>
            <person name="Buee M."/>
            <person name="Carver A."/>
            <person name="Chen C."/>
            <person name="Cichocki N."/>
            <person name="Clum A."/>
            <person name="Culley D."/>
            <person name="Crous P.W."/>
            <person name="Fauchery L."/>
            <person name="Girlanda M."/>
            <person name="Hayes R."/>
            <person name="Keri Z."/>
            <person name="LaButti K."/>
            <person name="Lipzen A."/>
            <person name="Lombard V."/>
            <person name="Magnuson J."/>
            <person name="Maillard F."/>
            <person name="Morin E."/>
            <person name="Murat C."/>
            <person name="Nolan M."/>
            <person name="Ohm R."/>
            <person name="Pangilinan J."/>
            <person name="Pereira M."/>
            <person name="Perotto S."/>
            <person name="Peter M."/>
            <person name="Riley R."/>
            <person name="Sitrit Y."/>
            <person name="Stielow B."/>
            <person name="Szollosi G."/>
            <person name="Zifcakova L."/>
            <person name="Stursova M."/>
            <person name="Spatafora J.W."/>
            <person name="Tedersoo L."/>
            <person name="Vaario L.-M."/>
            <person name="Yamada A."/>
            <person name="Yan M."/>
            <person name="Wang P."/>
            <person name="Xu J."/>
            <person name="Bruns T."/>
            <person name="Baldrian P."/>
            <person name="Vilgalys R."/>
            <person name="Henrissat B."/>
            <person name="Grigoriev I.V."/>
            <person name="Hibbett D."/>
            <person name="Nagy L.G."/>
            <person name="Martin F.M."/>
        </authorList>
    </citation>
    <scope>NUCLEOTIDE SEQUENCE</scope>
    <source>
        <strain evidence="4">Prilba</strain>
    </source>
</reference>
<keyword evidence="2" id="KW-1133">Transmembrane helix</keyword>
<feature type="transmembrane region" description="Helical" evidence="2">
    <location>
        <begin position="20"/>
        <end position="41"/>
    </location>
</feature>
<name>A0A9P5MVY8_9AGAM</name>
<keyword evidence="5" id="KW-1185">Reference proteome</keyword>
<feature type="transmembrane region" description="Helical" evidence="2">
    <location>
        <begin position="90"/>
        <end position="111"/>
    </location>
</feature>
<evidence type="ECO:0000256" key="2">
    <source>
        <dbReference type="SAM" id="Phobius"/>
    </source>
</evidence>
<keyword evidence="2" id="KW-0472">Membrane</keyword>
<dbReference type="AlphaFoldDB" id="A0A9P5MVY8"/>
<feature type="transmembrane region" description="Helical" evidence="2">
    <location>
        <begin position="123"/>
        <end position="143"/>
    </location>
</feature>
<feature type="transmembrane region" description="Helical" evidence="2">
    <location>
        <begin position="225"/>
        <end position="244"/>
    </location>
</feature>
<dbReference type="EMBL" id="WHVB01000008">
    <property type="protein sequence ID" value="KAF8480216.1"/>
    <property type="molecule type" value="Genomic_DNA"/>
</dbReference>
<dbReference type="Pfam" id="PF20151">
    <property type="entry name" value="DUF6533"/>
    <property type="match status" value="1"/>
</dbReference>
<evidence type="ECO:0000313" key="4">
    <source>
        <dbReference type="EMBL" id="KAF8480216.1"/>
    </source>
</evidence>
<keyword evidence="2" id="KW-0812">Transmembrane</keyword>
<dbReference type="Proteomes" id="UP000759537">
    <property type="component" value="Unassembled WGS sequence"/>
</dbReference>
<dbReference type="InterPro" id="IPR045340">
    <property type="entry name" value="DUF6533"/>
</dbReference>
<accession>A0A9P5MVY8</accession>
<evidence type="ECO:0000259" key="3">
    <source>
        <dbReference type="Pfam" id="PF20151"/>
    </source>
</evidence>
<evidence type="ECO:0000256" key="1">
    <source>
        <dbReference type="SAM" id="MobiDB-lite"/>
    </source>
</evidence>
<organism evidence="4 5">
    <name type="scientific">Russula ochroleuca</name>
    <dbReference type="NCBI Taxonomy" id="152965"/>
    <lineage>
        <taxon>Eukaryota</taxon>
        <taxon>Fungi</taxon>
        <taxon>Dikarya</taxon>
        <taxon>Basidiomycota</taxon>
        <taxon>Agaricomycotina</taxon>
        <taxon>Agaricomycetes</taxon>
        <taxon>Russulales</taxon>
        <taxon>Russulaceae</taxon>
        <taxon>Russula</taxon>
    </lineage>
</organism>
<feature type="transmembrane region" description="Helical" evidence="2">
    <location>
        <begin position="53"/>
        <end position="78"/>
    </location>
</feature>
<comment type="caution">
    <text evidence="4">The sequence shown here is derived from an EMBL/GenBank/DDBJ whole genome shotgun (WGS) entry which is preliminary data.</text>
</comment>